<dbReference type="GO" id="GO:0005737">
    <property type="term" value="C:cytoplasm"/>
    <property type="evidence" value="ECO:0007669"/>
    <property type="project" value="TreeGrafter"/>
</dbReference>
<dbReference type="GO" id="GO:0006396">
    <property type="term" value="P:RNA processing"/>
    <property type="evidence" value="ECO:0007669"/>
    <property type="project" value="InterPro"/>
</dbReference>
<comment type="subcellular location">
    <subcellularLocation>
        <location evidence="1">Nucleus</location>
        <location evidence="1">Nucleolus</location>
    </subcellularLocation>
</comment>
<dbReference type="EMBL" id="JAKWBI020000149">
    <property type="protein sequence ID" value="KAJ2901513.1"/>
    <property type="molecule type" value="Genomic_DNA"/>
</dbReference>
<evidence type="ECO:0000259" key="6">
    <source>
        <dbReference type="Pfam" id="PF14382"/>
    </source>
</evidence>
<comment type="caution">
    <text evidence="7">The sequence shown here is derived from an EMBL/GenBank/DDBJ whole genome shotgun (WGS) entry which is preliminary data.</text>
</comment>
<dbReference type="PANTHER" id="PTHR12686">
    <property type="entry name" value="3'-5' EXORIBONUCLEASE CSL4-RELATED"/>
    <property type="match status" value="1"/>
</dbReference>
<dbReference type="Gene3D" id="2.40.50.140">
    <property type="entry name" value="Nucleic acid-binding proteins"/>
    <property type="match status" value="1"/>
</dbReference>
<keyword evidence="3" id="KW-0271">Exosome</keyword>
<gene>
    <name evidence="7" type="ORF">MKZ38_001741</name>
</gene>
<evidence type="ECO:0000256" key="1">
    <source>
        <dbReference type="ARBA" id="ARBA00004604"/>
    </source>
</evidence>
<dbReference type="SUPFAM" id="SSF50249">
    <property type="entry name" value="Nucleic acid-binding proteins"/>
    <property type="match status" value="1"/>
</dbReference>
<dbReference type="InterPro" id="IPR039771">
    <property type="entry name" value="Csl4"/>
</dbReference>
<dbReference type="SUPFAM" id="SSF110324">
    <property type="entry name" value="Ribosomal L27 protein-like"/>
    <property type="match status" value="1"/>
</dbReference>
<proteinExistence type="predicted"/>
<dbReference type="Pfam" id="PF10447">
    <property type="entry name" value="EXOSC1"/>
    <property type="match status" value="1"/>
</dbReference>
<sequence>MNTPAAIPGQYLGPASKFQPGPGTHLHNGNIWASVLGTISTSTPGLTSSQEQAEAPKKLAGPPKRLTRIAALAEPRDSPQSRSQALLPVISVCTAGGSNSRGENGEEGGGGGGGKREVLPEVDQTVLCRVMRIMPRQAVVNILVVNETNVLEGEWQGVIRVQDVRATEKDKVRMVESFRPGDIVRARVVSTAHMP</sequence>
<keyword evidence="2" id="KW-0963">Cytoplasm</keyword>
<dbReference type="Pfam" id="PF14382">
    <property type="entry name" value="ECR1_N"/>
    <property type="match status" value="1"/>
</dbReference>
<dbReference type="PANTHER" id="PTHR12686:SF8">
    <property type="entry name" value="EXOSOME COMPLEX COMPONENT CSL4"/>
    <property type="match status" value="1"/>
</dbReference>
<feature type="region of interest" description="Disordered" evidence="4">
    <location>
        <begin position="1"/>
        <end position="22"/>
    </location>
</feature>
<evidence type="ECO:0000256" key="2">
    <source>
        <dbReference type="ARBA" id="ARBA00022490"/>
    </source>
</evidence>
<dbReference type="InterPro" id="IPR019495">
    <property type="entry name" value="EXOSC1_C"/>
</dbReference>
<dbReference type="GO" id="GO:0000176">
    <property type="term" value="C:nuclear exosome (RNase complex)"/>
    <property type="evidence" value="ECO:0007669"/>
    <property type="project" value="TreeGrafter"/>
</dbReference>
<evidence type="ECO:0000256" key="4">
    <source>
        <dbReference type="SAM" id="MobiDB-lite"/>
    </source>
</evidence>
<organism evidence="7 8">
    <name type="scientific">Zalerion maritima</name>
    <dbReference type="NCBI Taxonomy" id="339359"/>
    <lineage>
        <taxon>Eukaryota</taxon>
        <taxon>Fungi</taxon>
        <taxon>Dikarya</taxon>
        <taxon>Ascomycota</taxon>
        <taxon>Pezizomycotina</taxon>
        <taxon>Sordariomycetes</taxon>
        <taxon>Lulworthiomycetidae</taxon>
        <taxon>Lulworthiales</taxon>
        <taxon>Lulworthiaceae</taxon>
        <taxon>Zalerion</taxon>
    </lineage>
</organism>
<dbReference type="GO" id="GO:0003723">
    <property type="term" value="F:RNA binding"/>
    <property type="evidence" value="ECO:0007669"/>
    <property type="project" value="InterPro"/>
</dbReference>
<accession>A0AAD5RQJ8</accession>
<protein>
    <submittedName>
        <fullName evidence="7">Exosomal core protein csl4</fullName>
    </submittedName>
</protein>
<evidence type="ECO:0000259" key="5">
    <source>
        <dbReference type="Pfam" id="PF10447"/>
    </source>
</evidence>
<name>A0AAD5RQJ8_9PEZI</name>
<keyword evidence="8" id="KW-1185">Reference proteome</keyword>
<dbReference type="Proteomes" id="UP001201980">
    <property type="component" value="Unassembled WGS sequence"/>
</dbReference>
<dbReference type="AlphaFoldDB" id="A0AAD5RQJ8"/>
<feature type="region of interest" description="Disordered" evidence="4">
    <location>
        <begin position="96"/>
        <end position="117"/>
    </location>
</feature>
<dbReference type="Gene3D" id="2.40.50.100">
    <property type="match status" value="1"/>
</dbReference>
<dbReference type="InterPro" id="IPR025721">
    <property type="entry name" value="Exosome_cplx_N_dom"/>
</dbReference>
<feature type="domain" description="Exosome complex component N-terminal" evidence="6">
    <location>
        <begin position="6"/>
        <end position="41"/>
    </location>
</feature>
<dbReference type="GO" id="GO:0005730">
    <property type="term" value="C:nucleolus"/>
    <property type="evidence" value="ECO:0007669"/>
    <property type="project" value="UniProtKB-SubCell"/>
</dbReference>
<reference evidence="7" key="1">
    <citation type="submission" date="2022-07" db="EMBL/GenBank/DDBJ databases">
        <title>Draft genome sequence of Zalerion maritima ATCC 34329, a (micro)plastics degrading marine fungus.</title>
        <authorList>
            <person name="Paco A."/>
            <person name="Goncalves M.F.M."/>
            <person name="Rocha-Santos T.A.P."/>
            <person name="Alves A."/>
        </authorList>
    </citation>
    <scope>NUCLEOTIDE SEQUENCE</scope>
    <source>
        <strain evidence="7">ATCC 34329</strain>
    </source>
</reference>
<feature type="domain" description="Exosome complex component CSL4 C-terminal" evidence="5">
    <location>
        <begin position="148"/>
        <end position="191"/>
    </location>
</feature>
<evidence type="ECO:0000313" key="8">
    <source>
        <dbReference type="Proteomes" id="UP001201980"/>
    </source>
</evidence>
<evidence type="ECO:0000256" key="3">
    <source>
        <dbReference type="ARBA" id="ARBA00022835"/>
    </source>
</evidence>
<dbReference type="InterPro" id="IPR012340">
    <property type="entry name" value="NA-bd_OB-fold"/>
</dbReference>
<evidence type="ECO:0000313" key="7">
    <source>
        <dbReference type="EMBL" id="KAJ2901513.1"/>
    </source>
</evidence>